<dbReference type="Proteomes" id="UP000602510">
    <property type="component" value="Unassembled WGS sequence"/>
</dbReference>
<evidence type="ECO:0000313" key="2">
    <source>
        <dbReference type="EMBL" id="KAF4029422.1"/>
    </source>
</evidence>
<organism evidence="2 3">
    <name type="scientific">Phytophthora infestans</name>
    <name type="common">Potato late blight agent</name>
    <name type="synonym">Botrytis infestans</name>
    <dbReference type="NCBI Taxonomy" id="4787"/>
    <lineage>
        <taxon>Eukaryota</taxon>
        <taxon>Sar</taxon>
        <taxon>Stramenopiles</taxon>
        <taxon>Oomycota</taxon>
        <taxon>Peronosporomycetes</taxon>
        <taxon>Peronosporales</taxon>
        <taxon>Peronosporaceae</taxon>
        <taxon>Phytophthora</taxon>
    </lineage>
</organism>
<keyword evidence="3" id="KW-1185">Reference proteome</keyword>
<feature type="region of interest" description="Disordered" evidence="1">
    <location>
        <begin position="45"/>
        <end position="89"/>
    </location>
</feature>
<proteinExistence type="predicted"/>
<gene>
    <name evidence="2" type="ORF">GN244_ATG18862</name>
</gene>
<feature type="compositionally biased region" description="Basic residues" evidence="1">
    <location>
        <begin position="57"/>
        <end position="67"/>
    </location>
</feature>
<protein>
    <submittedName>
        <fullName evidence="2">Uncharacterized protein</fullName>
    </submittedName>
</protein>
<dbReference type="EMBL" id="WSZM01000817">
    <property type="protein sequence ID" value="KAF4029422.1"/>
    <property type="molecule type" value="Genomic_DNA"/>
</dbReference>
<evidence type="ECO:0000313" key="3">
    <source>
        <dbReference type="Proteomes" id="UP000602510"/>
    </source>
</evidence>
<reference evidence="2" key="1">
    <citation type="submission" date="2020-04" db="EMBL/GenBank/DDBJ databases">
        <title>Hybrid Assembly of Korean Phytophthora infestans isolates.</title>
        <authorList>
            <person name="Prokchorchik M."/>
            <person name="Lee Y."/>
            <person name="Seo J."/>
            <person name="Cho J.-H."/>
            <person name="Park Y.-E."/>
            <person name="Jang D.-C."/>
            <person name="Im J.-S."/>
            <person name="Choi J.-G."/>
            <person name="Park H.-J."/>
            <person name="Lee G.-B."/>
            <person name="Lee Y.-G."/>
            <person name="Hong S.-Y."/>
            <person name="Cho K."/>
            <person name="Sohn K.H."/>
        </authorList>
    </citation>
    <scope>NUCLEOTIDE SEQUENCE</scope>
    <source>
        <strain evidence="2">KR_1_A1</strain>
    </source>
</reference>
<dbReference type="AlphaFoldDB" id="A0A833W5L0"/>
<sequence>MADYFAKQVDDCPIARYDSERFFQHFQRPAIGFIFAQEDITSKRVPIAESDANPSGRKAHPAVKRTRSTANNTEDRQEIARSGSANTSS</sequence>
<accession>A0A833W5L0</accession>
<name>A0A833W5L0_PHYIN</name>
<evidence type="ECO:0000256" key="1">
    <source>
        <dbReference type="SAM" id="MobiDB-lite"/>
    </source>
</evidence>
<comment type="caution">
    <text evidence="2">The sequence shown here is derived from an EMBL/GenBank/DDBJ whole genome shotgun (WGS) entry which is preliminary data.</text>
</comment>